<keyword evidence="2" id="KW-1185">Reference proteome</keyword>
<proteinExistence type="predicted"/>
<organism evidence="1 2">
    <name type="scientific">Scyliorhinus torazame</name>
    <name type="common">Cloudy catshark</name>
    <name type="synonym">Catulus torazame</name>
    <dbReference type="NCBI Taxonomy" id="75743"/>
    <lineage>
        <taxon>Eukaryota</taxon>
        <taxon>Metazoa</taxon>
        <taxon>Chordata</taxon>
        <taxon>Craniata</taxon>
        <taxon>Vertebrata</taxon>
        <taxon>Chondrichthyes</taxon>
        <taxon>Elasmobranchii</taxon>
        <taxon>Galeomorphii</taxon>
        <taxon>Galeoidea</taxon>
        <taxon>Carcharhiniformes</taxon>
        <taxon>Scyliorhinidae</taxon>
        <taxon>Scyliorhinus</taxon>
    </lineage>
</organism>
<name>A0A401NXA3_SCYTO</name>
<dbReference type="Proteomes" id="UP000288216">
    <property type="component" value="Unassembled WGS sequence"/>
</dbReference>
<dbReference type="EMBL" id="BFAA01001442">
    <property type="protein sequence ID" value="GCB65497.1"/>
    <property type="molecule type" value="Genomic_DNA"/>
</dbReference>
<evidence type="ECO:0000313" key="1">
    <source>
        <dbReference type="EMBL" id="GCB65497.1"/>
    </source>
</evidence>
<protein>
    <submittedName>
        <fullName evidence="1">Uncharacterized protein</fullName>
    </submittedName>
</protein>
<sequence length="94" mass="10141">MEGGSERLPSPALMSCACALLHIAPGQDGGHEVRSVIRRRAAAEGTRTGGFSIGGTENQTSHQDLTELPIYRNLNIIRFLNMEEKGSVHNKLGL</sequence>
<gene>
    <name evidence="1" type="ORF">scyTo_0004804</name>
</gene>
<reference evidence="1 2" key="1">
    <citation type="journal article" date="2018" name="Nat. Ecol. Evol.">
        <title>Shark genomes provide insights into elasmobranch evolution and the origin of vertebrates.</title>
        <authorList>
            <person name="Hara Y"/>
            <person name="Yamaguchi K"/>
            <person name="Onimaru K"/>
            <person name="Kadota M"/>
            <person name="Koyanagi M"/>
            <person name="Keeley SD"/>
            <person name="Tatsumi K"/>
            <person name="Tanaka K"/>
            <person name="Motone F"/>
            <person name="Kageyama Y"/>
            <person name="Nozu R"/>
            <person name="Adachi N"/>
            <person name="Nishimura O"/>
            <person name="Nakagawa R"/>
            <person name="Tanegashima C"/>
            <person name="Kiyatake I"/>
            <person name="Matsumoto R"/>
            <person name="Murakumo K"/>
            <person name="Nishida K"/>
            <person name="Terakita A"/>
            <person name="Kuratani S"/>
            <person name="Sato K"/>
            <person name="Hyodo S Kuraku.S."/>
        </authorList>
    </citation>
    <scope>NUCLEOTIDE SEQUENCE [LARGE SCALE GENOMIC DNA]</scope>
</reference>
<accession>A0A401NXA3</accession>
<dbReference type="AlphaFoldDB" id="A0A401NXA3"/>
<evidence type="ECO:0000313" key="2">
    <source>
        <dbReference type="Proteomes" id="UP000288216"/>
    </source>
</evidence>
<comment type="caution">
    <text evidence="1">The sequence shown here is derived from an EMBL/GenBank/DDBJ whole genome shotgun (WGS) entry which is preliminary data.</text>
</comment>
<dbReference type="PROSITE" id="PS51257">
    <property type="entry name" value="PROKAR_LIPOPROTEIN"/>
    <property type="match status" value="1"/>
</dbReference>